<evidence type="ECO:0000259" key="1">
    <source>
        <dbReference type="Pfam" id="PF13338"/>
    </source>
</evidence>
<dbReference type="RefSeq" id="WP_028247172.1">
    <property type="nucleotide sequence ID" value="NZ_FMWK01000015.1"/>
</dbReference>
<feature type="domain" description="AbiEi antitoxin N-terminal" evidence="1">
    <location>
        <begin position="16"/>
        <end position="62"/>
    </location>
</feature>
<sequence>MEMLLSRDEKRQYQLEQINDLVEENGGLVKTSEIEALGVDYRRVLAFVEEGYLIRVKSGYYTTKYFECTEDQWIYKLFGEDGILTMESALYVYGYLKDRPYKWSIAINKNTSKSRFNIDYPIVEPYYTEPEVMELGVTEADFAGAKMKIYTKERLICDVLKYQEKVDREDFKKGVWAYIMDEDKDVAKLMEYAKERKVLKKVQSMIGVWL</sequence>
<dbReference type="InterPro" id="IPR025159">
    <property type="entry name" value="AbiEi_N"/>
</dbReference>
<evidence type="ECO:0000313" key="3">
    <source>
        <dbReference type="Proteomes" id="UP000199428"/>
    </source>
</evidence>
<dbReference type="Proteomes" id="UP000199428">
    <property type="component" value="Unassembled WGS sequence"/>
</dbReference>
<organism evidence="2 3">
    <name type="scientific">Pseudobutyrivibrio xylanivorans</name>
    <dbReference type="NCBI Taxonomy" id="185007"/>
    <lineage>
        <taxon>Bacteria</taxon>
        <taxon>Bacillati</taxon>
        <taxon>Bacillota</taxon>
        <taxon>Clostridia</taxon>
        <taxon>Lachnospirales</taxon>
        <taxon>Lachnospiraceae</taxon>
        <taxon>Pseudobutyrivibrio</taxon>
    </lineage>
</organism>
<dbReference type="Pfam" id="PF13338">
    <property type="entry name" value="AbiEi_4"/>
    <property type="match status" value="1"/>
</dbReference>
<protein>
    <submittedName>
        <fullName evidence="2">Transcriptional regulator, AbiEi antitoxin, Type IV TA system</fullName>
    </submittedName>
</protein>
<gene>
    <name evidence="2" type="ORF">SAMN02910350_02426</name>
</gene>
<reference evidence="2 3" key="1">
    <citation type="submission" date="2016-10" db="EMBL/GenBank/DDBJ databases">
        <authorList>
            <person name="de Groot N.N."/>
        </authorList>
    </citation>
    <scope>NUCLEOTIDE SEQUENCE [LARGE SCALE GENOMIC DNA]</scope>
    <source>
        <strain evidence="2 3">DSM 10317</strain>
    </source>
</reference>
<evidence type="ECO:0000313" key="2">
    <source>
        <dbReference type="EMBL" id="SCZ80681.1"/>
    </source>
</evidence>
<accession>A0A1G5S4L5</accession>
<name>A0A1G5S4L5_PSEXY</name>
<dbReference type="EMBL" id="FMWK01000015">
    <property type="protein sequence ID" value="SCZ80681.1"/>
    <property type="molecule type" value="Genomic_DNA"/>
</dbReference>
<proteinExistence type="predicted"/>
<dbReference type="AlphaFoldDB" id="A0A1G5S4L5"/>